<dbReference type="InterPro" id="IPR007612">
    <property type="entry name" value="LOR"/>
</dbReference>
<name>A0A179GQM6_PURLI</name>
<dbReference type="SUPFAM" id="SSF54518">
    <property type="entry name" value="Tubby C-terminal domain-like"/>
    <property type="match status" value="1"/>
</dbReference>
<proteinExistence type="inferred from homology"/>
<dbReference type="Gene3D" id="2.40.160.200">
    <property type="entry name" value="LURP1-related"/>
    <property type="match status" value="1"/>
</dbReference>
<accession>A0A179GQM6</accession>
<organism evidence="4 5">
    <name type="scientific">Purpureocillium lilacinum</name>
    <name type="common">Paecilomyces lilacinus</name>
    <dbReference type="NCBI Taxonomy" id="33203"/>
    <lineage>
        <taxon>Eukaryota</taxon>
        <taxon>Fungi</taxon>
        <taxon>Dikarya</taxon>
        <taxon>Ascomycota</taxon>
        <taxon>Pezizomycotina</taxon>
        <taxon>Sordariomycetes</taxon>
        <taxon>Hypocreomycetidae</taxon>
        <taxon>Hypocreales</taxon>
        <taxon>Ophiocordycipitaceae</taxon>
        <taxon>Purpureocillium</taxon>
    </lineage>
</organism>
<protein>
    <submittedName>
        <fullName evidence="4">Tubby C 2 domain-containing protein</fullName>
    </submittedName>
</protein>
<comment type="similarity">
    <text evidence="1">Belongs to the LOR family.</text>
</comment>
<dbReference type="AlphaFoldDB" id="A0A179GQM6"/>
<dbReference type="InterPro" id="IPR038595">
    <property type="entry name" value="LOR_sf"/>
</dbReference>
<evidence type="ECO:0000313" key="4">
    <source>
        <dbReference type="EMBL" id="OAQ79591.1"/>
    </source>
</evidence>
<evidence type="ECO:0000256" key="1">
    <source>
        <dbReference type="ARBA" id="ARBA00005437"/>
    </source>
</evidence>
<keyword evidence="3" id="KW-0472">Membrane</keyword>
<sequence>MSTASPESEPAPNHTTAQSAPVQRQIGIFDQFVSQNMETVLLKEQVASPRFNITLANGQPILKLENWNKKCCTWRRAMTDMQNNHLLDIVREGSFDITYVFYDPQGRKIGQVRDKSGLCRSHAEAKLQSRNGHEDTFAITGQRWGAEIICHRTGAVVAHRIDGPGGPCGRMRFKIIIPPGFDMALMVALGIATTLLGTG</sequence>
<comment type="caution">
    <text evidence="4">The sequence shown here is derived from an EMBL/GenBank/DDBJ whole genome shotgun (WGS) entry which is preliminary data.</text>
</comment>
<dbReference type="InterPro" id="IPR025659">
    <property type="entry name" value="Tubby-like_C"/>
</dbReference>
<dbReference type="Proteomes" id="UP000078240">
    <property type="component" value="Unassembled WGS sequence"/>
</dbReference>
<feature type="region of interest" description="Disordered" evidence="2">
    <location>
        <begin position="1"/>
        <end position="21"/>
    </location>
</feature>
<feature type="transmembrane region" description="Helical" evidence="3">
    <location>
        <begin position="180"/>
        <end position="198"/>
    </location>
</feature>
<evidence type="ECO:0000256" key="2">
    <source>
        <dbReference type="SAM" id="MobiDB-lite"/>
    </source>
</evidence>
<evidence type="ECO:0000256" key="3">
    <source>
        <dbReference type="SAM" id="Phobius"/>
    </source>
</evidence>
<reference evidence="4 5" key="1">
    <citation type="submission" date="2016-01" db="EMBL/GenBank/DDBJ databases">
        <title>Biosynthesis of antibiotic leucinostatins and their inhibition on Phytophthora in bio-control Purpureocillium lilacinum.</title>
        <authorList>
            <person name="Wang G."/>
            <person name="Liu Z."/>
            <person name="Lin R."/>
            <person name="Li E."/>
            <person name="Mao Z."/>
            <person name="Ling J."/>
            <person name="Yin W."/>
            <person name="Xie B."/>
        </authorList>
    </citation>
    <scope>NUCLEOTIDE SEQUENCE [LARGE SCALE GENOMIC DNA]</scope>
    <source>
        <strain evidence="4">PLBJ-1</strain>
    </source>
</reference>
<keyword evidence="3" id="KW-1133">Transmembrane helix</keyword>
<evidence type="ECO:0000313" key="5">
    <source>
        <dbReference type="Proteomes" id="UP000078240"/>
    </source>
</evidence>
<dbReference type="EMBL" id="LSBH01000004">
    <property type="protein sequence ID" value="OAQ79591.1"/>
    <property type="molecule type" value="Genomic_DNA"/>
</dbReference>
<dbReference type="Pfam" id="PF04525">
    <property type="entry name" value="LOR"/>
    <property type="match status" value="1"/>
</dbReference>
<keyword evidence="3" id="KW-0812">Transmembrane</keyword>
<gene>
    <name evidence="4" type="ORF">VFPBJ_05176</name>
</gene>